<evidence type="ECO:0000259" key="1">
    <source>
        <dbReference type="SMART" id="SM00587"/>
    </source>
</evidence>
<gene>
    <name evidence="2" type="ORF">GWI33_017855</name>
</gene>
<protein>
    <recommendedName>
        <fullName evidence="1">CHK kinase-like domain-containing protein</fullName>
    </recommendedName>
</protein>
<dbReference type="OrthoDB" id="190089at2759"/>
<sequence>MAMIQCKFNDLRAIKTVIKSVLLQQQLVNNIDESLLYTINEDKWKDHFVNAGEEAVEDNIKYMRESLGNIVKSGDGLVISHYNKGFLVPVEYDALFVIFSSSSEAFRQKHYRLLLELIFRCLTEKYPADKVSFENRVKVLIPIVKCDVIDHPTTENSEILKNLNMFLRYPRINQEDIYEIVTNKLGSDQFDLTSYQLTPLVIKNGHLGDYYTITIDVTVEAQPETLDFFAKFVTGRTENVKKLVENGPSKKEEFFYVQYLSALREYGLEKLQNFAARCYFSRQNDLLVLDNLANKGFKGYPPHTSLGVDAVTIGLKRIAGFHASSLILEDILSKKNGTAITLNQIYGEYFEEILFTNCAEGLTKTLIKLALETMLYILEKFPETYGSFTLDQLKEKINVGWNLSFQKVKESKVYTNVICHGDMHVSNILVKSTDGKCEDIKLVDFQLLRYCPLSQDLVLFIVQNTNKATRDQYFSTFLDQYYKELTQNLTDYDLDPEKVIPRNNFLDSVNYMKSQGVFHALYYSPILLLGPEIRTEIFFKDQKLYKYYLYENRRALIDLAIQDVAYRSRLKGLVEDFVELCEKGDI</sequence>
<proteinExistence type="predicted"/>
<organism evidence="2 3">
    <name type="scientific">Rhynchophorus ferrugineus</name>
    <name type="common">Red palm weevil</name>
    <name type="synonym">Curculio ferrugineus</name>
    <dbReference type="NCBI Taxonomy" id="354439"/>
    <lineage>
        <taxon>Eukaryota</taxon>
        <taxon>Metazoa</taxon>
        <taxon>Ecdysozoa</taxon>
        <taxon>Arthropoda</taxon>
        <taxon>Hexapoda</taxon>
        <taxon>Insecta</taxon>
        <taxon>Pterygota</taxon>
        <taxon>Neoptera</taxon>
        <taxon>Endopterygota</taxon>
        <taxon>Coleoptera</taxon>
        <taxon>Polyphaga</taxon>
        <taxon>Cucujiformia</taxon>
        <taxon>Curculionidae</taxon>
        <taxon>Dryophthorinae</taxon>
        <taxon>Rhynchophorus</taxon>
    </lineage>
</organism>
<dbReference type="Gene3D" id="1.10.510.10">
    <property type="entry name" value="Transferase(Phosphotransferase) domain 1"/>
    <property type="match status" value="1"/>
</dbReference>
<dbReference type="InterPro" id="IPR011009">
    <property type="entry name" value="Kinase-like_dom_sf"/>
</dbReference>
<accession>A0A834HYZ1</accession>
<evidence type="ECO:0000313" key="3">
    <source>
        <dbReference type="Proteomes" id="UP000625711"/>
    </source>
</evidence>
<evidence type="ECO:0000313" key="2">
    <source>
        <dbReference type="EMBL" id="KAF7269106.1"/>
    </source>
</evidence>
<dbReference type="PANTHER" id="PTHR11012">
    <property type="entry name" value="PROTEIN KINASE-LIKE DOMAIN-CONTAINING"/>
    <property type="match status" value="1"/>
</dbReference>
<feature type="domain" description="CHK kinase-like" evidence="1">
    <location>
        <begin position="287"/>
        <end position="491"/>
    </location>
</feature>
<dbReference type="PANTHER" id="PTHR11012:SF48">
    <property type="entry name" value="CHK KINASE-LIKE DOMAIN-CONTAINING PROTEIN-RELATED"/>
    <property type="match status" value="1"/>
</dbReference>
<dbReference type="SUPFAM" id="SSF56112">
    <property type="entry name" value="Protein kinase-like (PK-like)"/>
    <property type="match status" value="1"/>
</dbReference>
<dbReference type="Proteomes" id="UP000625711">
    <property type="component" value="Unassembled WGS sequence"/>
</dbReference>
<dbReference type="EMBL" id="JAACXV010014261">
    <property type="protein sequence ID" value="KAF7269106.1"/>
    <property type="molecule type" value="Genomic_DNA"/>
</dbReference>
<comment type="caution">
    <text evidence="2">The sequence shown here is derived from an EMBL/GenBank/DDBJ whole genome shotgun (WGS) entry which is preliminary data.</text>
</comment>
<reference evidence="2" key="1">
    <citation type="submission" date="2020-08" db="EMBL/GenBank/DDBJ databases">
        <title>Genome sequencing and assembly of the red palm weevil Rhynchophorus ferrugineus.</title>
        <authorList>
            <person name="Dias G.B."/>
            <person name="Bergman C.M."/>
            <person name="Manee M."/>
        </authorList>
    </citation>
    <scope>NUCLEOTIDE SEQUENCE</scope>
    <source>
        <strain evidence="2">AA-2017</strain>
        <tissue evidence="2">Whole larva</tissue>
    </source>
</reference>
<dbReference type="InterPro" id="IPR015897">
    <property type="entry name" value="CHK_kinase-like"/>
</dbReference>
<dbReference type="AlphaFoldDB" id="A0A834HYZ1"/>
<name>A0A834HYZ1_RHYFE</name>
<dbReference type="Pfam" id="PF02958">
    <property type="entry name" value="EcKL"/>
    <property type="match status" value="1"/>
</dbReference>
<keyword evidence="3" id="KW-1185">Reference proteome</keyword>
<dbReference type="SMART" id="SM00587">
    <property type="entry name" value="CHK"/>
    <property type="match status" value="1"/>
</dbReference>
<dbReference type="InterPro" id="IPR004119">
    <property type="entry name" value="EcKL"/>
</dbReference>